<protein>
    <submittedName>
        <fullName evidence="1">Uncharacterized protein</fullName>
    </submittedName>
</protein>
<organism evidence="1 2">
    <name type="scientific">Mucor lusitanicus CBS 277.49</name>
    <dbReference type="NCBI Taxonomy" id="747725"/>
    <lineage>
        <taxon>Eukaryota</taxon>
        <taxon>Fungi</taxon>
        <taxon>Fungi incertae sedis</taxon>
        <taxon>Mucoromycota</taxon>
        <taxon>Mucoromycotina</taxon>
        <taxon>Mucoromycetes</taxon>
        <taxon>Mucorales</taxon>
        <taxon>Mucorineae</taxon>
        <taxon>Mucoraceae</taxon>
        <taxon>Mucor</taxon>
    </lineage>
</organism>
<reference evidence="1 2" key="1">
    <citation type="submission" date="2015-06" db="EMBL/GenBank/DDBJ databases">
        <title>Expansion of signal transduction pathways in fungi by whole-genome duplication.</title>
        <authorList>
            <consortium name="DOE Joint Genome Institute"/>
            <person name="Corrochano L.M."/>
            <person name="Kuo A."/>
            <person name="Marcet-Houben M."/>
            <person name="Polaino S."/>
            <person name="Salamov A."/>
            <person name="Villalobos J.M."/>
            <person name="Alvarez M.I."/>
            <person name="Avalos J."/>
            <person name="Benito E.P."/>
            <person name="Benoit I."/>
            <person name="Burger G."/>
            <person name="Camino L.P."/>
            <person name="Canovas D."/>
            <person name="Cerda-Olmedo E."/>
            <person name="Cheng J.-F."/>
            <person name="Dominguez A."/>
            <person name="Elias M."/>
            <person name="Eslava A.P."/>
            <person name="Glaser F."/>
            <person name="Grimwood J."/>
            <person name="Gutierrez G."/>
            <person name="Heitman J."/>
            <person name="Henrissat B."/>
            <person name="Iturriaga E.A."/>
            <person name="Lang B.F."/>
            <person name="Lavin J.L."/>
            <person name="Lee S."/>
            <person name="Li W."/>
            <person name="Lindquist E."/>
            <person name="Lopez-Garcia S."/>
            <person name="Luque E.M."/>
            <person name="Marcos A.T."/>
            <person name="Martin J."/>
            <person name="Mccluskey K."/>
            <person name="Medina H.R."/>
            <person name="Miralles-Duran A."/>
            <person name="Miyazaki A."/>
            <person name="Munoz-Torres E."/>
            <person name="Oguiza J.A."/>
            <person name="Ohm R."/>
            <person name="Olmedo M."/>
            <person name="Orejas M."/>
            <person name="Ortiz-Castellanos L."/>
            <person name="Pisabarro A.G."/>
            <person name="Rodriguez-Romero J."/>
            <person name="Ruiz-Herrera J."/>
            <person name="Ruiz-Vazquez R."/>
            <person name="Sanz C."/>
            <person name="Schackwitz W."/>
            <person name="Schmutz J."/>
            <person name="Shahriari M."/>
            <person name="Shelest E."/>
            <person name="Silva-Franco F."/>
            <person name="Soanes D."/>
            <person name="Syed K."/>
            <person name="Tagua V.G."/>
            <person name="Talbot N.J."/>
            <person name="Thon M."/>
            <person name="De Vries R.P."/>
            <person name="Wiebenga A."/>
            <person name="Yadav J.S."/>
            <person name="Braun E.L."/>
            <person name="Baker S."/>
            <person name="Garre V."/>
            <person name="Horwitz B."/>
            <person name="Torres-Martinez S."/>
            <person name="Idnurm A."/>
            <person name="Herrera-Estrella A."/>
            <person name="Gabaldon T."/>
            <person name="Grigoriev I.V."/>
        </authorList>
    </citation>
    <scope>NUCLEOTIDE SEQUENCE [LARGE SCALE GENOMIC DNA]</scope>
    <source>
        <strain evidence="1 2">CBS 277.49</strain>
    </source>
</reference>
<gene>
    <name evidence="1" type="ORF">MUCCIDRAFT_166604</name>
</gene>
<comment type="caution">
    <text evidence="1">The sequence shown here is derived from an EMBL/GenBank/DDBJ whole genome shotgun (WGS) entry which is preliminary data.</text>
</comment>
<evidence type="ECO:0000313" key="1">
    <source>
        <dbReference type="EMBL" id="OAC99157.1"/>
    </source>
</evidence>
<accession>A0A168HTA6</accession>
<dbReference type="AlphaFoldDB" id="A0A168HTA6"/>
<evidence type="ECO:0000313" key="2">
    <source>
        <dbReference type="Proteomes" id="UP000077051"/>
    </source>
</evidence>
<dbReference type="EMBL" id="AMYB01000008">
    <property type="protein sequence ID" value="OAC99157.1"/>
    <property type="molecule type" value="Genomic_DNA"/>
</dbReference>
<proteinExistence type="predicted"/>
<sequence length="192" mass="21372">MMKIDNTQWATTLSTSNVECKTSLSTENYAGGMFSRKMVRIDVVGAFYDKVQYYITECRSEKGASKSFLAELSLYVDKRYCVLYFDGVPLANDISSTNQFVPATVMVEADTMIEIDAVDLGTLCNTAENDGWCVFVQDGKARDAIVKEGGIAVTHDSSMLNEPSITAVIRPYEDAFYIYNKRQIIPSRALSD</sequence>
<dbReference type="VEuPathDB" id="FungiDB:MUCCIDRAFT_166604"/>
<keyword evidence="2" id="KW-1185">Reference proteome</keyword>
<dbReference type="Proteomes" id="UP000077051">
    <property type="component" value="Unassembled WGS sequence"/>
</dbReference>
<name>A0A168HTA6_MUCCL</name>